<protein>
    <submittedName>
        <fullName evidence="1">Uncharacterized protein</fullName>
    </submittedName>
</protein>
<dbReference type="AlphaFoldDB" id="A0A0C2SBD7"/>
<proteinExistence type="predicted"/>
<reference evidence="1 2" key="1">
    <citation type="submission" date="2015-01" db="EMBL/GenBank/DDBJ databases">
        <title>Genome sequence of Jeotgalibacillus alimentarius.</title>
        <authorList>
            <person name="Goh K.M."/>
            <person name="Chan K.-G."/>
            <person name="Yaakop A.S."/>
            <person name="Ee R."/>
            <person name="Gan H.M."/>
            <person name="Chan C.S."/>
        </authorList>
    </citation>
    <scope>NUCLEOTIDE SEQUENCE [LARGE SCALE GENOMIC DNA]</scope>
    <source>
        <strain evidence="1 2">YKJ-13</strain>
    </source>
</reference>
<sequence length="63" mass="6537">MADAAPPRLILFSYVKGWLLISAAGGTLSAGRAVSLLGFACGVSPVTLLLLESSPFRSNQQLC</sequence>
<dbReference type="RefSeq" id="WP_041121447.1">
    <property type="nucleotide sequence ID" value="NZ_JXRQ01000015.1"/>
</dbReference>
<name>A0A0C2SBD7_9BACL</name>
<accession>A0A0C2SBD7</accession>
<keyword evidence="2" id="KW-1185">Reference proteome</keyword>
<evidence type="ECO:0000313" key="2">
    <source>
        <dbReference type="Proteomes" id="UP000031950"/>
    </source>
</evidence>
<dbReference type="PATRIC" id="fig|135826.4.peg.785"/>
<comment type="caution">
    <text evidence="1">The sequence shown here is derived from an EMBL/GenBank/DDBJ whole genome shotgun (WGS) entry which is preliminary data.</text>
</comment>
<gene>
    <name evidence="1" type="ORF">KP77_07910</name>
</gene>
<organism evidence="1 2">
    <name type="scientific">Jeotgalibacillus alimentarius</name>
    <dbReference type="NCBI Taxonomy" id="135826"/>
    <lineage>
        <taxon>Bacteria</taxon>
        <taxon>Bacillati</taxon>
        <taxon>Bacillota</taxon>
        <taxon>Bacilli</taxon>
        <taxon>Bacillales</taxon>
        <taxon>Caryophanaceae</taxon>
        <taxon>Jeotgalibacillus</taxon>
    </lineage>
</organism>
<dbReference type="Proteomes" id="UP000031950">
    <property type="component" value="Unassembled WGS sequence"/>
</dbReference>
<evidence type="ECO:0000313" key="1">
    <source>
        <dbReference type="EMBL" id="KIL51279.1"/>
    </source>
</evidence>
<dbReference type="EMBL" id="JXRQ01000015">
    <property type="protein sequence ID" value="KIL51279.1"/>
    <property type="molecule type" value="Genomic_DNA"/>
</dbReference>
<dbReference type="STRING" id="135826.KP77_07910"/>